<dbReference type="AlphaFoldDB" id="A0A6J5C747"/>
<sequence>MKVAELLTRLKDADPDAVVLLFPRYADFAETEELVDVVLIAEPWTCERHREADGTTKVIHHPASDGCPMGWDAATDDNWLERVVILSPQSGSIEARLQEDSRMRSDAVSLEDSIREQALQARRQMVANGQLLPADEFHARLGVNKKRFAHMLDDGSIFSLDVDGTAYFPAVLADPRLNCKRLQAICRIIVPAPQGSRLDFLSTPHGALGAKSPLQMLADDRDYKRLCELAKAWAAQYSRTAVRLYEGEHESEPDGVEPLFTAIAEIDPRKPLWERASEALHSHGYSWPLGPYPGVRTFTVFIERQSAGYSQPVPEARVHILANGGFIRVHAAFASGPARESRIALISKHRCVVDVAKKVVAYLRKR</sequence>
<accession>A0A6J5C747</accession>
<dbReference type="RefSeq" id="WP_035484002.1">
    <property type="nucleotide sequence ID" value="NZ_CADFGL010000034.1"/>
</dbReference>
<gene>
    <name evidence="1" type="ORF">LMG22037_05330</name>
</gene>
<dbReference type="EMBL" id="CADIKB010000037">
    <property type="protein sequence ID" value="CAB3727992.1"/>
    <property type="molecule type" value="Genomic_DNA"/>
</dbReference>
<organism evidence="1 2">
    <name type="scientific">Paraburkholderia phenoliruptrix</name>
    <dbReference type="NCBI Taxonomy" id="252970"/>
    <lineage>
        <taxon>Bacteria</taxon>
        <taxon>Pseudomonadati</taxon>
        <taxon>Pseudomonadota</taxon>
        <taxon>Betaproteobacteria</taxon>
        <taxon>Burkholderiales</taxon>
        <taxon>Burkholderiaceae</taxon>
        <taxon>Paraburkholderia</taxon>
    </lineage>
</organism>
<name>A0A6J5C747_9BURK</name>
<evidence type="ECO:0000313" key="2">
    <source>
        <dbReference type="Proteomes" id="UP000494249"/>
    </source>
</evidence>
<protein>
    <submittedName>
        <fullName evidence="1">Uncharacterized protein</fullName>
    </submittedName>
</protein>
<dbReference type="Proteomes" id="UP000494249">
    <property type="component" value="Unassembled WGS sequence"/>
</dbReference>
<evidence type="ECO:0000313" key="1">
    <source>
        <dbReference type="EMBL" id="CAB3727992.1"/>
    </source>
</evidence>
<reference evidence="1 2" key="1">
    <citation type="submission" date="2020-04" db="EMBL/GenBank/DDBJ databases">
        <authorList>
            <person name="De Canck E."/>
        </authorList>
    </citation>
    <scope>NUCLEOTIDE SEQUENCE [LARGE SCALE GENOMIC DNA]</scope>
    <source>
        <strain evidence="1 2">LMG 22037</strain>
    </source>
</reference>
<proteinExistence type="predicted"/>